<feature type="compositionally biased region" description="Low complexity" evidence="1">
    <location>
        <begin position="335"/>
        <end position="346"/>
    </location>
</feature>
<comment type="caution">
    <text evidence="2">The sequence shown here is derived from an EMBL/GenBank/DDBJ whole genome shotgun (WGS) entry which is preliminary data.</text>
</comment>
<accession>A0AAV7VP53</accession>
<reference evidence="2" key="1">
    <citation type="journal article" date="2022" name="bioRxiv">
        <title>Sequencing and chromosome-scale assembly of the giantPleurodeles waltlgenome.</title>
        <authorList>
            <person name="Brown T."/>
            <person name="Elewa A."/>
            <person name="Iarovenko S."/>
            <person name="Subramanian E."/>
            <person name="Araus A.J."/>
            <person name="Petzold A."/>
            <person name="Susuki M."/>
            <person name="Suzuki K.-i.T."/>
            <person name="Hayashi T."/>
            <person name="Toyoda A."/>
            <person name="Oliveira C."/>
            <person name="Osipova E."/>
            <person name="Leigh N.D."/>
            <person name="Simon A."/>
            <person name="Yun M.H."/>
        </authorList>
    </citation>
    <scope>NUCLEOTIDE SEQUENCE</scope>
    <source>
        <strain evidence="2">20211129_DDA</strain>
        <tissue evidence="2">Liver</tissue>
    </source>
</reference>
<name>A0AAV7VP53_PLEWA</name>
<feature type="compositionally biased region" description="Polar residues" evidence="1">
    <location>
        <begin position="280"/>
        <end position="290"/>
    </location>
</feature>
<feature type="compositionally biased region" description="Polar residues" evidence="1">
    <location>
        <begin position="108"/>
        <end position="124"/>
    </location>
</feature>
<feature type="compositionally biased region" description="Low complexity" evidence="1">
    <location>
        <begin position="372"/>
        <end position="384"/>
    </location>
</feature>
<feature type="region of interest" description="Disordered" evidence="1">
    <location>
        <begin position="303"/>
        <end position="393"/>
    </location>
</feature>
<dbReference type="EMBL" id="JANPWB010000003">
    <property type="protein sequence ID" value="KAJ1201962.1"/>
    <property type="molecule type" value="Genomic_DNA"/>
</dbReference>
<feature type="region of interest" description="Disordered" evidence="1">
    <location>
        <begin position="52"/>
        <end position="124"/>
    </location>
</feature>
<proteinExistence type="predicted"/>
<dbReference type="AlphaFoldDB" id="A0AAV7VP53"/>
<evidence type="ECO:0000313" key="3">
    <source>
        <dbReference type="Proteomes" id="UP001066276"/>
    </source>
</evidence>
<feature type="region of interest" description="Disordered" evidence="1">
    <location>
        <begin position="218"/>
        <end position="291"/>
    </location>
</feature>
<protein>
    <submittedName>
        <fullName evidence="2">Uncharacterized protein</fullName>
    </submittedName>
</protein>
<organism evidence="2 3">
    <name type="scientific">Pleurodeles waltl</name>
    <name type="common">Iberian ribbed newt</name>
    <dbReference type="NCBI Taxonomy" id="8319"/>
    <lineage>
        <taxon>Eukaryota</taxon>
        <taxon>Metazoa</taxon>
        <taxon>Chordata</taxon>
        <taxon>Craniata</taxon>
        <taxon>Vertebrata</taxon>
        <taxon>Euteleostomi</taxon>
        <taxon>Amphibia</taxon>
        <taxon>Batrachia</taxon>
        <taxon>Caudata</taxon>
        <taxon>Salamandroidea</taxon>
        <taxon>Salamandridae</taxon>
        <taxon>Pleurodelinae</taxon>
        <taxon>Pleurodeles</taxon>
    </lineage>
</organism>
<dbReference type="Proteomes" id="UP001066276">
    <property type="component" value="Chromosome 2_1"/>
</dbReference>
<feature type="region of interest" description="Disordered" evidence="1">
    <location>
        <begin position="143"/>
        <end position="171"/>
    </location>
</feature>
<evidence type="ECO:0000313" key="2">
    <source>
        <dbReference type="EMBL" id="KAJ1201962.1"/>
    </source>
</evidence>
<feature type="compositionally biased region" description="Low complexity" evidence="1">
    <location>
        <begin position="237"/>
        <end position="250"/>
    </location>
</feature>
<keyword evidence="3" id="KW-1185">Reference proteome</keyword>
<gene>
    <name evidence="2" type="ORF">NDU88_005766</name>
</gene>
<feature type="compositionally biased region" description="Basic residues" evidence="1">
    <location>
        <begin position="158"/>
        <end position="171"/>
    </location>
</feature>
<sequence>MIARSREQLELVFLLRVCGMFEKRPIHPEAPEQMWLSGLVTRQGWSADLPRQTSAVPVQESLAPPPSSSLLKERKRRLAREASCNNPRQLRPGGIFHAAIRAPPCPQRGNTPGDQESQRQPARANLTLQQSVRCKYYSYHSLVSPQSNRSPEGSLGAIRRRPGQTGHTKKRGPSLCLCRLFPFPPARGANRNNPRQLRPGGILHAAIRAPRQGIRSLKVHTERQQSIPSSARLHTGSLPLSSFPSAAADSNQQPPLHSGNLLRNTRPRTGKQREAPAESRQGQITASQLTGLAGARRLLRLRVRGSGARRTPGGRLDPGGRRVCTHFSGSPPQPSRRGYSDDSSPPSRRERRSRASRAPTPGAETQPDPGPSLSLALQSRQRSLPDPTPRKSGELKLIFGVHPVLYINHRLLTG</sequence>
<evidence type="ECO:0000256" key="1">
    <source>
        <dbReference type="SAM" id="MobiDB-lite"/>
    </source>
</evidence>